<name>A0ABM5JQK3_DIAVI</name>
<dbReference type="InterPro" id="IPR000668">
    <property type="entry name" value="Peptidase_C1A_C"/>
</dbReference>
<evidence type="ECO:0000256" key="3">
    <source>
        <dbReference type="ARBA" id="ARBA00022729"/>
    </source>
</evidence>
<protein>
    <recommendedName>
        <fullName evidence="8">Peptidase C1A papain C-terminal domain-containing protein</fullName>
    </recommendedName>
</protein>
<keyword evidence="5" id="KW-0788">Thiol protease</keyword>
<dbReference type="EnsemblMetazoa" id="XM_050644262.1">
    <property type="protein sequence ID" value="XP_050500219.1"/>
    <property type="gene ID" value="LOC126880416"/>
</dbReference>
<dbReference type="InterPro" id="IPR038765">
    <property type="entry name" value="Papain-like_cys_pep_sf"/>
</dbReference>
<evidence type="ECO:0000259" key="8">
    <source>
        <dbReference type="SMART" id="SM00645"/>
    </source>
</evidence>
<dbReference type="Pfam" id="PF00112">
    <property type="entry name" value="Peptidase_C1"/>
    <property type="match status" value="1"/>
</dbReference>
<dbReference type="InterPro" id="IPR013128">
    <property type="entry name" value="Peptidase_C1A"/>
</dbReference>
<keyword evidence="10" id="KW-1185">Reference proteome</keyword>
<sequence>MKAAFIITLLLPVVLSYTANLNPLSNEFINYINSKQSSWVAGRNFDENLSTQELKKLLGTKKRNLGDVKGFIHSENIQIPDSFDARENWKECSDVINTIVDQSACAAGWALAAASAMSDRRCIASQGKLKVPVSAENVVACSRNSLGCKIGYMEDGWWYWLKNGIPTGGLYGSKQGCQPYSLQSCEHHTNGTKVDCSTLKLDTPTCRTQCNDPALNYKSELTYAAGPPDWYTRVADMQREIMTNGPVETTFRLYTDFWNYKSGVYHNVGGDYAGDHCVRVLGWGVENGVPYWLAANSWNEDWGDKGFFKILRGKNEVKFEDQMLASRPKV</sequence>
<evidence type="ECO:0000256" key="4">
    <source>
        <dbReference type="ARBA" id="ARBA00022801"/>
    </source>
</evidence>
<dbReference type="Pfam" id="PF08127">
    <property type="entry name" value="Propeptide_C1"/>
    <property type="match status" value="1"/>
</dbReference>
<evidence type="ECO:0000313" key="9">
    <source>
        <dbReference type="EnsemblMetazoa" id="XP_050500219.1"/>
    </source>
</evidence>
<evidence type="ECO:0000256" key="5">
    <source>
        <dbReference type="ARBA" id="ARBA00022807"/>
    </source>
</evidence>
<feature type="signal peptide" evidence="7">
    <location>
        <begin position="1"/>
        <end position="16"/>
    </location>
</feature>
<keyword evidence="3 7" id="KW-0732">Signal</keyword>
<dbReference type="PANTHER" id="PTHR12411">
    <property type="entry name" value="CYSTEINE PROTEASE FAMILY C1-RELATED"/>
    <property type="match status" value="1"/>
</dbReference>
<dbReference type="PROSITE" id="PS00640">
    <property type="entry name" value="THIOL_PROTEASE_ASN"/>
    <property type="match status" value="1"/>
</dbReference>
<keyword evidence="6" id="KW-1015">Disulfide bond</keyword>
<dbReference type="InterPro" id="IPR025661">
    <property type="entry name" value="Pept_asp_AS"/>
</dbReference>
<evidence type="ECO:0000256" key="2">
    <source>
        <dbReference type="ARBA" id="ARBA00022670"/>
    </source>
</evidence>
<keyword evidence="2" id="KW-0645">Protease</keyword>
<dbReference type="SMART" id="SM00645">
    <property type="entry name" value="Pept_C1"/>
    <property type="match status" value="1"/>
</dbReference>
<dbReference type="Proteomes" id="UP001652700">
    <property type="component" value="Unplaced"/>
</dbReference>
<evidence type="ECO:0000256" key="6">
    <source>
        <dbReference type="ARBA" id="ARBA00023157"/>
    </source>
</evidence>
<dbReference type="RefSeq" id="XP_050500219.1">
    <property type="nucleotide sequence ID" value="XM_050644262.1"/>
</dbReference>
<evidence type="ECO:0000313" key="10">
    <source>
        <dbReference type="Proteomes" id="UP001652700"/>
    </source>
</evidence>
<evidence type="ECO:0000256" key="1">
    <source>
        <dbReference type="ARBA" id="ARBA00008455"/>
    </source>
</evidence>
<proteinExistence type="inferred from homology"/>
<dbReference type="CDD" id="cd02620">
    <property type="entry name" value="Peptidase_C1A_CathepsinB"/>
    <property type="match status" value="1"/>
</dbReference>
<dbReference type="GeneID" id="126880416"/>
<dbReference type="InterPro" id="IPR025660">
    <property type="entry name" value="Pept_his_AS"/>
</dbReference>
<dbReference type="SUPFAM" id="SSF54001">
    <property type="entry name" value="Cysteine proteinases"/>
    <property type="match status" value="1"/>
</dbReference>
<dbReference type="PROSITE" id="PS00639">
    <property type="entry name" value="THIOL_PROTEASE_HIS"/>
    <property type="match status" value="1"/>
</dbReference>
<reference evidence="9" key="1">
    <citation type="submission" date="2025-05" db="UniProtKB">
        <authorList>
            <consortium name="EnsemblMetazoa"/>
        </authorList>
    </citation>
    <scope>IDENTIFICATION</scope>
</reference>
<feature type="domain" description="Peptidase C1A papain C-terminal" evidence="8">
    <location>
        <begin position="79"/>
        <end position="327"/>
    </location>
</feature>
<organism evidence="9 10">
    <name type="scientific">Diabrotica virgifera virgifera</name>
    <name type="common">western corn rootworm</name>
    <dbReference type="NCBI Taxonomy" id="50390"/>
    <lineage>
        <taxon>Eukaryota</taxon>
        <taxon>Metazoa</taxon>
        <taxon>Ecdysozoa</taxon>
        <taxon>Arthropoda</taxon>
        <taxon>Hexapoda</taxon>
        <taxon>Insecta</taxon>
        <taxon>Pterygota</taxon>
        <taxon>Neoptera</taxon>
        <taxon>Endopterygota</taxon>
        <taxon>Coleoptera</taxon>
        <taxon>Polyphaga</taxon>
        <taxon>Cucujiformia</taxon>
        <taxon>Chrysomeloidea</taxon>
        <taxon>Chrysomelidae</taxon>
        <taxon>Galerucinae</taxon>
        <taxon>Diabroticina</taxon>
        <taxon>Diabroticites</taxon>
        <taxon>Diabrotica</taxon>
    </lineage>
</organism>
<comment type="similarity">
    <text evidence="1">Belongs to the peptidase C1 family.</text>
</comment>
<feature type="chain" id="PRO_5045197040" description="Peptidase C1A papain C-terminal domain-containing protein" evidence="7">
    <location>
        <begin position="17"/>
        <end position="330"/>
    </location>
</feature>
<dbReference type="Gene3D" id="3.90.70.10">
    <property type="entry name" value="Cysteine proteinases"/>
    <property type="match status" value="1"/>
</dbReference>
<accession>A0ABM5JQK3</accession>
<dbReference type="InterPro" id="IPR012599">
    <property type="entry name" value="Propeptide_C1A"/>
</dbReference>
<keyword evidence="4" id="KW-0378">Hydrolase</keyword>
<evidence type="ECO:0000256" key="7">
    <source>
        <dbReference type="SAM" id="SignalP"/>
    </source>
</evidence>